<protein>
    <recommendedName>
        <fullName evidence="5">Nucleolar protein 56</fullName>
    </recommendedName>
</protein>
<keyword evidence="8" id="KW-0687">Ribonucleoprotein</keyword>
<dbReference type="FunFam" id="1.10.287.4070:FF:000005">
    <property type="entry name" value="SnoRNA binding domain containing protein"/>
    <property type="match status" value="1"/>
</dbReference>
<dbReference type="InterPro" id="IPR012974">
    <property type="entry name" value="NOP58/56_N"/>
</dbReference>
<evidence type="ECO:0000259" key="7">
    <source>
        <dbReference type="PROSITE" id="PS51358"/>
    </source>
</evidence>
<dbReference type="SMART" id="SM00931">
    <property type="entry name" value="NOSIC"/>
    <property type="match status" value="1"/>
</dbReference>
<dbReference type="InterPro" id="IPR012976">
    <property type="entry name" value="NOSIC"/>
</dbReference>
<reference evidence="9" key="1">
    <citation type="submission" date="2016-05" db="EMBL/GenBank/DDBJ databases">
        <authorList>
            <person name="Naeem Raeece"/>
        </authorList>
    </citation>
    <scope>NUCLEOTIDE SEQUENCE [LARGE SCALE GENOMIC DNA]</scope>
</reference>
<comment type="similarity">
    <text evidence="2">Belongs to the NOP5/NOP56 family.</text>
</comment>
<feature type="domain" description="Nop" evidence="7">
    <location>
        <begin position="294"/>
        <end position="412"/>
    </location>
</feature>
<dbReference type="GO" id="GO:0031428">
    <property type="term" value="C:box C/D methylation guide snoRNP complex"/>
    <property type="evidence" value="ECO:0007669"/>
    <property type="project" value="InterPro"/>
</dbReference>
<dbReference type="InterPro" id="IPR042239">
    <property type="entry name" value="Nop_C"/>
</dbReference>
<dbReference type="GO" id="GO:0030515">
    <property type="term" value="F:snoRNA binding"/>
    <property type="evidence" value="ECO:0007669"/>
    <property type="project" value="InterPro"/>
</dbReference>
<evidence type="ECO:0000256" key="3">
    <source>
        <dbReference type="ARBA" id="ARBA00022517"/>
    </source>
</evidence>
<feature type="compositionally biased region" description="Basic and acidic residues" evidence="6">
    <location>
        <begin position="495"/>
        <end position="532"/>
    </location>
</feature>
<evidence type="ECO:0000313" key="8">
    <source>
        <dbReference type="EMBL" id="SBS90924.1"/>
    </source>
</evidence>
<feature type="compositionally biased region" description="Basic and acidic residues" evidence="6">
    <location>
        <begin position="463"/>
        <end position="482"/>
    </location>
</feature>
<proteinExistence type="inferred from homology"/>
<sequence length="603" mass="69711">MKNLYLLFECSAGYFLLKVEEWEQIGNSENIEKKILNADIFHQIVKFCAFISFETAERALENLININEGKATEFLLNFLEQNLPSNKNKYMLGIADLVLGKFLSNIGFQIIHNNNILELFRACRYYYLKKISYYVNNIDINIKNFNIGLGHSYSRSKLKLDPRKQDKSIINCISTIESLDKDINLFSMRVIEWYSWHFPELKKIITDIYMYCKLVNLIKIKENFDFVNNKEKIYEITKNEDITNDIQKIANLSIGQELTDEDLNNILNFSNEVINLLNTRNILWNYLDKKLNIVSPNLKELLGNTLSARLISHAGSLVNLAKCPSSSIQIFGSEKALFNSLKGNKKTPKFGILYNSSYISKTPLELKGRMSRYLSCKCAMAARIDSFSDVPTNSYGIAFKKQLEHKILHMVKGVKLSKNIDYIKEAESIHNTEKAISEDQNGKKKLKKTKKEEKKKKKKKKKKEEEVVEAKVEAKVKEEKKIKREHSKHNTSVKVEIKEEPEQETVKADIKVEVKREMDDTPNHPEGVDLGEHQYQQSDAEAGGKNKTKKNKKKKKKQKQQQQQQQQQERENQTEVQNEAEYADQCEDGGNEVESESRGDTGK</sequence>
<dbReference type="Proteomes" id="UP000078546">
    <property type="component" value="Unassembled WGS sequence"/>
</dbReference>
<dbReference type="EMBL" id="FLQV01000356">
    <property type="protein sequence ID" value="SBS90924.1"/>
    <property type="molecule type" value="Genomic_DNA"/>
</dbReference>
<comment type="subcellular location">
    <subcellularLocation>
        <location evidence="1">Nucleus</location>
        <location evidence="1">Nucleolus</location>
    </subcellularLocation>
</comment>
<dbReference type="Gene3D" id="1.10.287.4070">
    <property type="match status" value="1"/>
</dbReference>
<keyword evidence="3" id="KW-0690">Ribosome biogenesis</keyword>
<dbReference type="PROSITE" id="PS51358">
    <property type="entry name" value="NOP"/>
    <property type="match status" value="1"/>
</dbReference>
<evidence type="ECO:0000256" key="1">
    <source>
        <dbReference type="ARBA" id="ARBA00004604"/>
    </source>
</evidence>
<name>A0A1A8WGJ5_PLAOA</name>
<feature type="compositionally biased region" description="Basic residues" evidence="6">
    <location>
        <begin position="546"/>
        <end position="559"/>
    </location>
</feature>
<dbReference type="PANTHER" id="PTHR10894">
    <property type="entry name" value="NUCLEOLAR PROTEIN 5 NUCLEOLAR PROTEIN NOP5 NOP58"/>
    <property type="match status" value="1"/>
</dbReference>
<dbReference type="SUPFAM" id="SSF89124">
    <property type="entry name" value="Nop domain"/>
    <property type="match status" value="1"/>
</dbReference>
<evidence type="ECO:0000256" key="6">
    <source>
        <dbReference type="SAM" id="MobiDB-lite"/>
    </source>
</evidence>
<organism evidence="8 9">
    <name type="scientific">Plasmodium ovale curtisi</name>
    <dbReference type="NCBI Taxonomy" id="864141"/>
    <lineage>
        <taxon>Eukaryota</taxon>
        <taxon>Sar</taxon>
        <taxon>Alveolata</taxon>
        <taxon>Apicomplexa</taxon>
        <taxon>Aconoidasida</taxon>
        <taxon>Haemosporida</taxon>
        <taxon>Plasmodiidae</taxon>
        <taxon>Plasmodium</taxon>
        <taxon>Plasmodium (Plasmodium)</taxon>
    </lineage>
</organism>
<feature type="region of interest" description="Disordered" evidence="6">
    <location>
        <begin position="434"/>
        <end position="603"/>
    </location>
</feature>
<evidence type="ECO:0000256" key="5">
    <source>
        <dbReference type="ARBA" id="ARBA00040742"/>
    </source>
</evidence>
<evidence type="ECO:0000313" key="9">
    <source>
        <dbReference type="Proteomes" id="UP000078546"/>
    </source>
</evidence>
<gene>
    <name evidence="8" type="ORF">POVCU1_019380</name>
</gene>
<evidence type="ECO:0000256" key="2">
    <source>
        <dbReference type="ARBA" id="ARBA00009211"/>
    </source>
</evidence>
<dbReference type="GO" id="GO:0042254">
    <property type="term" value="P:ribosome biogenesis"/>
    <property type="evidence" value="ECO:0007669"/>
    <property type="project" value="UniProtKB-KW"/>
</dbReference>
<feature type="compositionally biased region" description="Acidic residues" evidence="6">
    <location>
        <begin position="581"/>
        <end position="594"/>
    </location>
</feature>
<dbReference type="InterPro" id="IPR045056">
    <property type="entry name" value="Nop56/Nop58"/>
</dbReference>
<feature type="compositionally biased region" description="Basic residues" evidence="6">
    <location>
        <begin position="443"/>
        <end position="462"/>
    </location>
</feature>
<dbReference type="InterPro" id="IPR036070">
    <property type="entry name" value="Nop_dom_sf"/>
</dbReference>
<dbReference type="Pfam" id="PF01798">
    <property type="entry name" value="Nop"/>
    <property type="match status" value="1"/>
</dbReference>
<dbReference type="PANTHER" id="PTHR10894:SF0">
    <property type="entry name" value="NUCLEOLAR PROTEIN 56"/>
    <property type="match status" value="1"/>
</dbReference>
<evidence type="ECO:0000256" key="4">
    <source>
        <dbReference type="ARBA" id="ARBA00023242"/>
    </source>
</evidence>
<dbReference type="InterPro" id="IPR002687">
    <property type="entry name" value="Nop_dom"/>
</dbReference>
<dbReference type="GO" id="GO:0032040">
    <property type="term" value="C:small-subunit processome"/>
    <property type="evidence" value="ECO:0007669"/>
    <property type="project" value="InterPro"/>
</dbReference>
<dbReference type="Gene3D" id="1.10.246.90">
    <property type="entry name" value="Nop domain"/>
    <property type="match status" value="1"/>
</dbReference>
<dbReference type="AlphaFoldDB" id="A0A1A8WGJ5"/>
<keyword evidence="4" id="KW-0539">Nucleus</keyword>
<accession>A0A1A8WGJ5</accession>
<dbReference type="Pfam" id="PF08156">
    <property type="entry name" value="NOP5NT"/>
    <property type="match status" value="1"/>
</dbReference>